<feature type="region of interest" description="Disordered" evidence="1">
    <location>
        <begin position="132"/>
        <end position="152"/>
    </location>
</feature>
<dbReference type="Proteomes" id="UP000317593">
    <property type="component" value="Unassembled WGS sequence"/>
</dbReference>
<dbReference type="PROSITE" id="PS51257">
    <property type="entry name" value="PROKAR_LIPOPROTEIN"/>
    <property type="match status" value="1"/>
</dbReference>
<accession>A0A521BFS6</accession>
<dbReference type="AlphaFoldDB" id="A0A521BFS6"/>
<dbReference type="RefSeq" id="WP_142713310.1">
    <property type="nucleotide sequence ID" value="NZ_FXTH01000003.1"/>
</dbReference>
<reference evidence="2 3" key="1">
    <citation type="submission" date="2017-05" db="EMBL/GenBank/DDBJ databases">
        <authorList>
            <person name="Varghese N."/>
            <person name="Submissions S."/>
        </authorList>
    </citation>
    <scope>NUCLEOTIDE SEQUENCE [LARGE SCALE GENOMIC DNA]</scope>
    <source>
        <strain evidence="2 3">DSM 21194</strain>
    </source>
</reference>
<gene>
    <name evidence="2" type="ORF">SAMN06265218_10375</name>
</gene>
<evidence type="ECO:0000313" key="3">
    <source>
        <dbReference type="Proteomes" id="UP000317593"/>
    </source>
</evidence>
<keyword evidence="3" id="KW-1185">Reference proteome</keyword>
<sequence length="152" mass="16768">MRFRKYRCPSSGLVKWTWFNRACMLLLAGIMITGCKDSVTDGNGADKDTQTFDLVLVAGGSKVGTVSTARITPDDDAYIDEGFFVTVKVTDERFNAPFDIYINNNNGYCGTFDVRPDEKAEMPCDYDDFLSNPTELTVTDENGDGESARPAS</sequence>
<proteinExistence type="predicted"/>
<protein>
    <submittedName>
        <fullName evidence="2">Uncharacterized protein</fullName>
    </submittedName>
</protein>
<evidence type="ECO:0000256" key="1">
    <source>
        <dbReference type="SAM" id="MobiDB-lite"/>
    </source>
</evidence>
<dbReference type="EMBL" id="FXTH01000003">
    <property type="protein sequence ID" value="SMO45919.1"/>
    <property type="molecule type" value="Genomic_DNA"/>
</dbReference>
<organism evidence="2 3">
    <name type="scientific">Fodinibius sediminis</name>
    <dbReference type="NCBI Taxonomy" id="1214077"/>
    <lineage>
        <taxon>Bacteria</taxon>
        <taxon>Pseudomonadati</taxon>
        <taxon>Balneolota</taxon>
        <taxon>Balneolia</taxon>
        <taxon>Balneolales</taxon>
        <taxon>Balneolaceae</taxon>
        <taxon>Fodinibius</taxon>
    </lineage>
</organism>
<evidence type="ECO:0000313" key="2">
    <source>
        <dbReference type="EMBL" id="SMO45919.1"/>
    </source>
</evidence>
<dbReference type="OrthoDB" id="791543at2"/>
<name>A0A521BFS6_9BACT</name>